<reference evidence="1 2" key="1">
    <citation type="submission" date="2007-04" db="EMBL/GenBank/DDBJ databases">
        <authorList>
            <person name="Fulton L."/>
            <person name="Clifton S."/>
            <person name="Fulton B."/>
            <person name="Xu J."/>
            <person name="Minx P."/>
            <person name="Pepin K.H."/>
            <person name="Johnson M."/>
            <person name="Thiruvilangam P."/>
            <person name="Bhonagiri V."/>
            <person name="Nash W.E."/>
            <person name="Mardis E.R."/>
            <person name="Wilson R.K."/>
        </authorList>
    </citation>
    <scope>NUCLEOTIDE SEQUENCE [LARGE SCALE GENOMIC DNA]</scope>
    <source>
        <strain evidence="1 2">ATCC 29799</strain>
    </source>
</reference>
<gene>
    <name evidence="1" type="ORF">BACCAP_00961</name>
</gene>
<evidence type="ECO:0000313" key="1">
    <source>
        <dbReference type="EMBL" id="EDN01021.1"/>
    </source>
</evidence>
<proteinExistence type="predicted"/>
<name>A6NRY2_9FIRM</name>
<protein>
    <submittedName>
        <fullName evidence="1">Uncharacterized protein</fullName>
    </submittedName>
</protein>
<keyword evidence="2" id="KW-1185">Reference proteome</keyword>
<accession>A6NRY2</accession>
<dbReference type="Proteomes" id="UP000003639">
    <property type="component" value="Unassembled WGS sequence"/>
</dbReference>
<dbReference type="AlphaFoldDB" id="A6NRY2"/>
<sequence length="90" mass="10044">MGYSFLLLMIAKPLPDRAGFFLMFIQHLRNVPSGFCHGEGTILRIISGLDSGNGGALHAWAQLQSCICQFLCIEFCCLCFQFPILLQGRF</sequence>
<dbReference type="EMBL" id="AAXG02000007">
    <property type="protein sequence ID" value="EDN01021.1"/>
    <property type="molecule type" value="Genomic_DNA"/>
</dbReference>
<organism evidence="1 2">
    <name type="scientific">Pseudoflavonifractor capillosus ATCC 29799</name>
    <dbReference type="NCBI Taxonomy" id="411467"/>
    <lineage>
        <taxon>Bacteria</taxon>
        <taxon>Bacillati</taxon>
        <taxon>Bacillota</taxon>
        <taxon>Clostridia</taxon>
        <taxon>Eubacteriales</taxon>
        <taxon>Oscillospiraceae</taxon>
        <taxon>Pseudoflavonifractor</taxon>
    </lineage>
</organism>
<evidence type="ECO:0000313" key="2">
    <source>
        <dbReference type="Proteomes" id="UP000003639"/>
    </source>
</evidence>
<comment type="caution">
    <text evidence="1">The sequence shown here is derived from an EMBL/GenBank/DDBJ whole genome shotgun (WGS) entry which is preliminary data.</text>
</comment>
<reference evidence="1 2" key="2">
    <citation type="submission" date="2007-06" db="EMBL/GenBank/DDBJ databases">
        <title>Draft genome sequence of Pseudoflavonifractor capillosus ATCC 29799.</title>
        <authorList>
            <person name="Sudarsanam P."/>
            <person name="Ley R."/>
            <person name="Guruge J."/>
            <person name="Turnbaugh P.J."/>
            <person name="Mahowald M."/>
            <person name="Liep D."/>
            <person name="Gordon J."/>
        </authorList>
    </citation>
    <scope>NUCLEOTIDE SEQUENCE [LARGE SCALE GENOMIC DNA]</scope>
    <source>
        <strain evidence="1 2">ATCC 29799</strain>
    </source>
</reference>